<dbReference type="RefSeq" id="WP_010841573.1">
    <property type="nucleotide sequence ID" value="NZ_AQPW01000004.1"/>
</dbReference>
<protein>
    <submittedName>
        <fullName evidence="1">Uncharacterized protein</fullName>
    </submittedName>
</protein>
<dbReference type="PATRIC" id="fig|1316928.3.peg.1110"/>
<name>R7YDI3_9ACTN</name>
<sequence length="68" mass="8003">MTYFVVVALALLVGAAIYITWRQRVRREELTKPADPVDVYFDALEDEAYIRTRTLMDAKEALRRSRRL</sequence>
<accession>R7YDI3</accession>
<organism evidence="1 2">
    <name type="scientific">Gordonia terrae C-6</name>
    <dbReference type="NCBI Taxonomy" id="1316928"/>
    <lineage>
        <taxon>Bacteria</taxon>
        <taxon>Bacillati</taxon>
        <taxon>Actinomycetota</taxon>
        <taxon>Actinomycetes</taxon>
        <taxon>Mycobacteriales</taxon>
        <taxon>Gordoniaceae</taxon>
        <taxon>Gordonia</taxon>
    </lineage>
</organism>
<proteinExistence type="predicted"/>
<dbReference type="AlphaFoldDB" id="R7YDI3"/>
<evidence type="ECO:0000313" key="1">
    <source>
        <dbReference type="EMBL" id="EON33804.1"/>
    </source>
</evidence>
<dbReference type="Proteomes" id="UP000013569">
    <property type="component" value="Unassembled WGS sequence"/>
</dbReference>
<evidence type="ECO:0000313" key="2">
    <source>
        <dbReference type="Proteomes" id="UP000013569"/>
    </source>
</evidence>
<dbReference type="EMBL" id="AQPW01000004">
    <property type="protein sequence ID" value="EON33804.1"/>
    <property type="molecule type" value="Genomic_DNA"/>
</dbReference>
<reference evidence="1 2" key="1">
    <citation type="journal article" date="2013" name="Genome Announc.">
        <title>Draft Genome Sequence of a Benzothiophene-Desulfurizing Bacterium, Gordona terrae Strain C-6.</title>
        <authorList>
            <person name="Wang W."/>
            <person name="Ma T."/>
            <person name="Ren Y."/>
            <person name="Li G."/>
        </authorList>
    </citation>
    <scope>NUCLEOTIDE SEQUENCE [LARGE SCALE GENOMIC DNA]</scope>
    <source>
        <strain evidence="1 2">C-6</strain>
    </source>
</reference>
<comment type="caution">
    <text evidence="1">The sequence shown here is derived from an EMBL/GenBank/DDBJ whole genome shotgun (WGS) entry which is preliminary data.</text>
</comment>
<gene>
    <name evidence="1" type="ORF">GTC6_05537</name>
</gene>